<name>A0A2G5C2M4_AQUCA</name>
<evidence type="ECO:0000313" key="2">
    <source>
        <dbReference type="EMBL" id="PIA25530.1"/>
    </source>
</evidence>
<dbReference type="Proteomes" id="UP000230069">
    <property type="component" value="Unassembled WGS sequence"/>
</dbReference>
<dbReference type="AlphaFoldDB" id="A0A2G5C2M4"/>
<dbReference type="InParanoid" id="A0A2G5C2M4"/>
<organism evidence="2 3">
    <name type="scientific">Aquilegia coerulea</name>
    <name type="common">Rocky mountain columbine</name>
    <dbReference type="NCBI Taxonomy" id="218851"/>
    <lineage>
        <taxon>Eukaryota</taxon>
        <taxon>Viridiplantae</taxon>
        <taxon>Streptophyta</taxon>
        <taxon>Embryophyta</taxon>
        <taxon>Tracheophyta</taxon>
        <taxon>Spermatophyta</taxon>
        <taxon>Magnoliopsida</taxon>
        <taxon>Ranunculales</taxon>
        <taxon>Ranunculaceae</taxon>
        <taxon>Thalictroideae</taxon>
        <taxon>Aquilegia</taxon>
    </lineage>
</organism>
<feature type="signal peptide" evidence="1">
    <location>
        <begin position="1"/>
        <end position="18"/>
    </location>
</feature>
<evidence type="ECO:0000256" key="1">
    <source>
        <dbReference type="SAM" id="SignalP"/>
    </source>
</evidence>
<dbReference type="OrthoDB" id="17415at2759"/>
<protein>
    <submittedName>
        <fullName evidence="2">Uncharacterized protein</fullName>
    </submittedName>
</protein>
<reference evidence="2 3" key="1">
    <citation type="submission" date="2017-09" db="EMBL/GenBank/DDBJ databases">
        <title>WGS assembly of Aquilegia coerulea Goldsmith.</title>
        <authorList>
            <person name="Hodges S."/>
            <person name="Kramer E."/>
            <person name="Nordborg M."/>
            <person name="Tomkins J."/>
            <person name="Borevitz J."/>
            <person name="Derieg N."/>
            <person name="Yan J."/>
            <person name="Mihaltcheva S."/>
            <person name="Hayes R.D."/>
            <person name="Rokhsar D."/>
        </authorList>
    </citation>
    <scope>NUCLEOTIDE SEQUENCE [LARGE SCALE GENOMIC DNA]</scope>
    <source>
        <strain evidence="3">cv. Goldsmith</strain>
    </source>
</reference>
<feature type="chain" id="PRO_5013787790" evidence="1">
    <location>
        <begin position="19"/>
        <end position="81"/>
    </location>
</feature>
<dbReference type="EMBL" id="KZ305127">
    <property type="protein sequence ID" value="PIA25530.1"/>
    <property type="molecule type" value="Genomic_DNA"/>
</dbReference>
<evidence type="ECO:0000313" key="3">
    <source>
        <dbReference type="Proteomes" id="UP000230069"/>
    </source>
</evidence>
<dbReference type="STRING" id="218851.A0A2G5C2M4"/>
<proteinExistence type="predicted"/>
<keyword evidence="3" id="KW-1185">Reference proteome</keyword>
<accession>A0A2G5C2M4</accession>
<keyword evidence="1" id="KW-0732">Signal</keyword>
<gene>
    <name evidence="2" type="ORF">AQUCO_11100005v1</name>
</gene>
<sequence length="81" mass="9269">MVYLCLILILYNLKVTDFIQSALYDPNHDYFSQRSGSVGSLEKGIKFNQLQGITSENRKEKCSLLLFASQFSEDACYNLSF</sequence>